<proteinExistence type="predicted"/>
<organism evidence="2 3">
    <name type="scientific">Piscirickettsia litoralis</name>
    <dbReference type="NCBI Taxonomy" id="1891921"/>
    <lineage>
        <taxon>Bacteria</taxon>
        <taxon>Pseudomonadati</taxon>
        <taxon>Pseudomonadota</taxon>
        <taxon>Gammaproteobacteria</taxon>
        <taxon>Thiotrichales</taxon>
        <taxon>Piscirickettsiaceae</taxon>
        <taxon>Piscirickettsia</taxon>
    </lineage>
</organism>
<sequence length="181" mass="20415">MKVSVIGLPDDKKLFFKSLEDPSIPKTMSTLGKNFHHLDDTQFVDYSSNDRFYDMNKKDLRHADLVILVSDPNVIEESPQKIYLDLAQRFDKEIINGTSPTGELICTPQEVSRLMPTPHFPEHLPSSKPAIPLAAATSVHTTGEPADPWAVSTPFNERRHRRGEQIAQKMQEDAFDNESGL</sequence>
<name>A0ABX3A6Q5_9GAMM</name>
<gene>
    <name evidence="2" type="ORF">BGC07_11105</name>
</gene>
<evidence type="ECO:0000313" key="2">
    <source>
        <dbReference type="EMBL" id="ODN43371.1"/>
    </source>
</evidence>
<evidence type="ECO:0000313" key="3">
    <source>
        <dbReference type="Proteomes" id="UP000094329"/>
    </source>
</evidence>
<accession>A0ABX3A6Q5</accession>
<dbReference type="Proteomes" id="UP000094329">
    <property type="component" value="Unassembled WGS sequence"/>
</dbReference>
<keyword evidence="3" id="KW-1185">Reference proteome</keyword>
<comment type="caution">
    <text evidence="2">The sequence shown here is derived from an EMBL/GenBank/DDBJ whole genome shotgun (WGS) entry which is preliminary data.</text>
</comment>
<dbReference type="EMBL" id="MDTU01000001">
    <property type="protein sequence ID" value="ODN43371.1"/>
    <property type="molecule type" value="Genomic_DNA"/>
</dbReference>
<dbReference type="RefSeq" id="WP_069313168.1">
    <property type="nucleotide sequence ID" value="NZ_MDTU01000001.1"/>
</dbReference>
<reference evidence="2 3" key="1">
    <citation type="submission" date="2016-08" db="EMBL/GenBank/DDBJ databases">
        <title>Draft genome sequence of Candidatus Piscirickettsia litoralis, from seawater.</title>
        <authorList>
            <person name="Wan X."/>
            <person name="Lee A.J."/>
            <person name="Hou S."/>
            <person name="Donachie S.P."/>
        </authorList>
    </citation>
    <scope>NUCLEOTIDE SEQUENCE [LARGE SCALE GENOMIC DNA]</scope>
    <source>
        <strain evidence="2 3">Y2</strain>
    </source>
</reference>
<feature type="region of interest" description="Disordered" evidence="1">
    <location>
        <begin position="157"/>
        <end position="181"/>
    </location>
</feature>
<protein>
    <submittedName>
        <fullName evidence="2">Uncharacterized protein</fullName>
    </submittedName>
</protein>
<evidence type="ECO:0000256" key="1">
    <source>
        <dbReference type="SAM" id="MobiDB-lite"/>
    </source>
</evidence>